<protein>
    <submittedName>
        <fullName evidence="1">Preprotein translocase subunit Sss1</fullName>
    </submittedName>
</protein>
<dbReference type="EMBL" id="JBEPNJ010000005">
    <property type="protein sequence ID" value="MET3771957.1"/>
    <property type="molecule type" value="Genomic_DNA"/>
</dbReference>
<organism evidence="1 2">
    <name type="scientific">Arthrobacter nitrophenolicus</name>
    <dbReference type="NCBI Taxonomy" id="683150"/>
    <lineage>
        <taxon>Bacteria</taxon>
        <taxon>Bacillati</taxon>
        <taxon>Actinomycetota</taxon>
        <taxon>Actinomycetes</taxon>
        <taxon>Micrococcales</taxon>
        <taxon>Micrococcaceae</taxon>
        <taxon>Arthrobacter</taxon>
    </lineage>
</organism>
<keyword evidence="2" id="KW-1185">Reference proteome</keyword>
<sequence>MTGLGLSLFAIGAVGLLASVVYALIDKLKTGVLFRRKKLLLPVAFGSGALGLVGMLIVYFSQQP</sequence>
<proteinExistence type="predicted"/>
<evidence type="ECO:0000313" key="1">
    <source>
        <dbReference type="EMBL" id="MET3771957.1"/>
    </source>
</evidence>
<reference evidence="1" key="1">
    <citation type="submission" date="2024-06" db="EMBL/GenBank/DDBJ databases">
        <title>Genomic Encyclopedia of Type Strains, Phase IV (KMG-IV): sequencing the most valuable type-strain genomes for metagenomic binning, comparative biology and taxonomic classification.</title>
        <authorList>
            <person name="Goeker M."/>
        </authorList>
    </citation>
    <scope>NUCLEOTIDE SEQUENCE</scope>
    <source>
        <strain evidence="1">SJCon</strain>
    </source>
</reference>
<accession>A0ACC6TE58</accession>
<comment type="caution">
    <text evidence="1">The sequence shown here is derived from an EMBL/GenBank/DDBJ whole genome shotgun (WGS) entry which is preliminary data.</text>
</comment>
<dbReference type="Proteomes" id="UP001549207">
    <property type="component" value="Unassembled WGS sequence"/>
</dbReference>
<gene>
    <name evidence="1" type="ORF">ABIC98_001594</name>
</gene>
<evidence type="ECO:0000313" key="2">
    <source>
        <dbReference type="Proteomes" id="UP001549207"/>
    </source>
</evidence>
<name>A0ACC6TE58_9MICC</name>